<keyword evidence="1" id="KW-0812">Transmembrane</keyword>
<dbReference type="InterPro" id="IPR052744">
    <property type="entry name" value="GPAT/DAPAT"/>
</dbReference>
<dbReference type="PANTHER" id="PTHR31605">
    <property type="entry name" value="GLYCEROL-3-PHOSPHATE O-ACYLTRANSFERASE 1"/>
    <property type="match status" value="1"/>
</dbReference>
<dbReference type="KEGG" id="erz:ER308_20895"/>
<feature type="transmembrane region" description="Helical" evidence="1">
    <location>
        <begin position="360"/>
        <end position="380"/>
    </location>
</feature>
<dbReference type="PANTHER" id="PTHR31605:SF0">
    <property type="entry name" value="GLYCEROL-3-PHOSPHATE O-ACYLTRANSFERASE 1"/>
    <property type="match status" value="1"/>
</dbReference>
<organism evidence="3 4">
    <name type="scientific">Egibacter rhizosphaerae</name>
    <dbReference type="NCBI Taxonomy" id="1670831"/>
    <lineage>
        <taxon>Bacteria</taxon>
        <taxon>Bacillati</taxon>
        <taxon>Actinomycetota</taxon>
        <taxon>Nitriliruptoria</taxon>
        <taxon>Egibacterales</taxon>
        <taxon>Egibacteraceae</taxon>
        <taxon>Egibacter</taxon>
    </lineage>
</organism>
<evidence type="ECO:0000313" key="4">
    <source>
        <dbReference type="Proteomes" id="UP000291469"/>
    </source>
</evidence>
<dbReference type="EMBL" id="CP036402">
    <property type="protein sequence ID" value="QBI21771.1"/>
    <property type="molecule type" value="Genomic_DNA"/>
</dbReference>
<feature type="transmembrane region" description="Helical" evidence="1">
    <location>
        <begin position="386"/>
        <end position="407"/>
    </location>
</feature>
<keyword evidence="1" id="KW-1133">Transmembrane helix</keyword>
<dbReference type="GO" id="GO:0008654">
    <property type="term" value="P:phospholipid biosynthetic process"/>
    <property type="evidence" value="ECO:0007669"/>
    <property type="project" value="TreeGrafter"/>
</dbReference>
<dbReference type="AlphaFoldDB" id="A0A411YKR6"/>
<dbReference type="Proteomes" id="UP000291469">
    <property type="component" value="Chromosome"/>
</dbReference>
<accession>A0A411YKR6</accession>
<gene>
    <name evidence="3" type="ORF">ER308_20895</name>
</gene>
<dbReference type="GO" id="GO:0016287">
    <property type="term" value="F:glycerone-phosphate O-acyltransferase activity"/>
    <property type="evidence" value="ECO:0007669"/>
    <property type="project" value="TreeGrafter"/>
</dbReference>
<dbReference type="Pfam" id="PF01553">
    <property type="entry name" value="Acyltransferase"/>
    <property type="match status" value="1"/>
</dbReference>
<dbReference type="OrthoDB" id="9806008at2"/>
<feature type="domain" description="Phospholipid/glycerol acyltransferase" evidence="2">
    <location>
        <begin position="38"/>
        <end position="175"/>
    </location>
</feature>
<keyword evidence="1" id="KW-0472">Membrane</keyword>
<name>A0A411YKR6_9ACTN</name>
<dbReference type="InterPro" id="IPR002123">
    <property type="entry name" value="Plipid/glycerol_acylTrfase"/>
</dbReference>
<evidence type="ECO:0000256" key="1">
    <source>
        <dbReference type="SAM" id="Phobius"/>
    </source>
</evidence>
<reference evidence="3 4" key="1">
    <citation type="submission" date="2019-01" db="EMBL/GenBank/DDBJ databases">
        <title>Egibacter rhizosphaerae EGI 80759T.</title>
        <authorList>
            <person name="Chen D.-D."/>
            <person name="Tian Y."/>
            <person name="Jiao J.-Y."/>
            <person name="Zhang X.-T."/>
            <person name="Zhang Y.-G."/>
            <person name="Zhang Y."/>
            <person name="Xiao M."/>
            <person name="Shu W.-S."/>
            <person name="Li W.-J."/>
        </authorList>
    </citation>
    <scope>NUCLEOTIDE SEQUENCE [LARGE SCALE GENOMIC DNA]</scope>
    <source>
        <strain evidence="3 4">EGI 80759</strain>
    </source>
</reference>
<dbReference type="SUPFAM" id="SSF69593">
    <property type="entry name" value="Glycerol-3-phosphate (1)-acyltransferase"/>
    <property type="match status" value="1"/>
</dbReference>
<protein>
    <recommendedName>
        <fullName evidence="2">Phospholipid/glycerol acyltransferase domain-containing protein</fullName>
    </recommendedName>
</protein>
<evidence type="ECO:0000259" key="2">
    <source>
        <dbReference type="SMART" id="SM00563"/>
    </source>
</evidence>
<dbReference type="SMART" id="SM00563">
    <property type="entry name" value="PlsC"/>
    <property type="match status" value="1"/>
</dbReference>
<proteinExistence type="predicted"/>
<feature type="transmembrane region" description="Helical" evidence="1">
    <location>
        <begin position="312"/>
        <end position="339"/>
    </location>
</feature>
<sequence>MRPLVDRLLTALAMLALRGFFRDLEVEDRERVPQQRPTIVVANHFNALVDAATVVAVLGRLPRFVAKATLWAKVYRRPFLWLGGLVPVDRPSHRSETRTRGDRGTGGVSERLRAAFASCRDVLARGSSVAIFPEGAVSRQPRLAPVRTGTARIALGTAAEGVRGIVILPIGLTYEDKIALRSRALAEVGEPLDLDEWLAEREAEPDPTDRRTVRALTRDIAARLAAVSPDYADEREQAAVGRAAEVALRPAGGVRPRRVPLAEREHLARRLARAPEEVKERVLDALGRYQLDLALLGIRDEEVVARPRPARLAAMLAGSAIRLGLVAPFALAGAAINVLPYWGVHWAGRLMRNPVLKGSARLLVGIALFPAAWAIAAWQMPAMEGWLANSAVIVAAPVLGLIAVWALEDAVLVRRAWRAWIAALERGADLPQVRADRARVVRLVEESVAAIESGAPQPGIDTMADDRQESA</sequence>
<dbReference type="GO" id="GO:0004366">
    <property type="term" value="F:glycerol-3-phosphate O-acyltransferase activity"/>
    <property type="evidence" value="ECO:0007669"/>
    <property type="project" value="TreeGrafter"/>
</dbReference>
<keyword evidence="4" id="KW-1185">Reference proteome</keyword>
<evidence type="ECO:0000313" key="3">
    <source>
        <dbReference type="EMBL" id="QBI21771.1"/>
    </source>
</evidence>
<dbReference type="RefSeq" id="WP_131156762.1">
    <property type="nucleotide sequence ID" value="NZ_CP036402.1"/>
</dbReference>